<dbReference type="GO" id="GO:0003677">
    <property type="term" value="F:DNA binding"/>
    <property type="evidence" value="ECO:0007669"/>
    <property type="project" value="UniProtKB-KW"/>
</dbReference>
<dbReference type="Gene3D" id="3.40.50.1390">
    <property type="entry name" value="Resolvase, N-terminal catalytic domain"/>
    <property type="match status" value="1"/>
</dbReference>
<gene>
    <name evidence="7" type="ORF">CEJ02_22965</name>
</gene>
<dbReference type="PROSITE" id="PS00397">
    <property type="entry name" value="RECOMBINASES_1"/>
    <property type="match status" value="1"/>
</dbReference>
<name>A0A5V1AMZ8_SALER</name>
<evidence type="ECO:0000256" key="3">
    <source>
        <dbReference type="ARBA" id="ARBA00023172"/>
    </source>
</evidence>
<dbReference type="PROSITE" id="PS51736">
    <property type="entry name" value="RECOMBINASES_3"/>
    <property type="match status" value="1"/>
</dbReference>
<comment type="caution">
    <text evidence="7">The sequence shown here is derived from an EMBL/GenBank/DDBJ whole genome shotgun (WGS) entry which is preliminary data.</text>
</comment>
<evidence type="ECO:0000256" key="5">
    <source>
        <dbReference type="PROSITE-ProRule" id="PRU10137"/>
    </source>
</evidence>
<dbReference type="InterPro" id="IPR036162">
    <property type="entry name" value="Resolvase-like_N_sf"/>
</dbReference>
<evidence type="ECO:0000313" key="7">
    <source>
        <dbReference type="EMBL" id="EBS9878484.1"/>
    </source>
</evidence>
<feature type="domain" description="Resolvase/invertase-type recombinase catalytic" evidence="6">
    <location>
        <begin position="2"/>
        <end position="36"/>
    </location>
</feature>
<keyword evidence="2" id="KW-0238">DNA-binding</keyword>
<dbReference type="InterPro" id="IPR006119">
    <property type="entry name" value="Resolv_N"/>
</dbReference>
<keyword evidence="1" id="KW-0229">DNA integration</keyword>
<evidence type="ECO:0000256" key="1">
    <source>
        <dbReference type="ARBA" id="ARBA00022908"/>
    </source>
</evidence>
<dbReference type="InterPro" id="IPR006118">
    <property type="entry name" value="Recombinase_CS"/>
</dbReference>
<keyword evidence="3" id="KW-0233">DNA recombination</keyword>
<evidence type="ECO:0000256" key="4">
    <source>
        <dbReference type="PIRSR" id="PIRSR606118-50"/>
    </source>
</evidence>
<dbReference type="SUPFAM" id="SSF53041">
    <property type="entry name" value="Resolvase-like"/>
    <property type="match status" value="1"/>
</dbReference>
<accession>A0A5V1AMZ8</accession>
<organism evidence="7">
    <name type="scientific">Salmonella enterica</name>
    <name type="common">Salmonella choleraesuis</name>
    <dbReference type="NCBI Taxonomy" id="28901"/>
    <lineage>
        <taxon>Bacteria</taxon>
        <taxon>Pseudomonadati</taxon>
        <taxon>Pseudomonadota</taxon>
        <taxon>Gammaproteobacteria</taxon>
        <taxon>Enterobacterales</taxon>
        <taxon>Enterobacteriaceae</taxon>
        <taxon>Salmonella</taxon>
    </lineage>
</organism>
<feature type="non-terminal residue" evidence="7">
    <location>
        <position position="36"/>
    </location>
</feature>
<reference evidence="7" key="1">
    <citation type="submission" date="2018-07" db="EMBL/GenBank/DDBJ databases">
        <authorList>
            <consortium name="GenomeTrakr network: Whole genome sequencing for foodborne pathogen traceback"/>
        </authorList>
    </citation>
    <scope>NUCLEOTIDE SEQUENCE</scope>
    <source>
        <strain evidence="7">CFSAN065048</strain>
    </source>
</reference>
<dbReference type="GO" id="GO:0015074">
    <property type="term" value="P:DNA integration"/>
    <property type="evidence" value="ECO:0007669"/>
    <property type="project" value="UniProtKB-KW"/>
</dbReference>
<proteinExistence type="predicted"/>
<evidence type="ECO:0000259" key="6">
    <source>
        <dbReference type="PROSITE" id="PS51736"/>
    </source>
</evidence>
<dbReference type="GO" id="GO:0000150">
    <property type="term" value="F:DNA strand exchange activity"/>
    <property type="evidence" value="ECO:0007669"/>
    <property type="project" value="InterPro"/>
</dbReference>
<dbReference type="Pfam" id="PF00239">
    <property type="entry name" value="Resolvase"/>
    <property type="match status" value="1"/>
</dbReference>
<dbReference type="EMBL" id="AAGXGX010000033">
    <property type="protein sequence ID" value="EBS9878484.1"/>
    <property type="molecule type" value="Genomic_DNA"/>
</dbReference>
<sequence length="36" mass="4143">MHCLGYARVSTSHQKLTHQISELKNAGVREDRIFTD</sequence>
<protein>
    <submittedName>
        <fullName evidence="7">Recombinase family protein</fullName>
    </submittedName>
</protein>
<evidence type="ECO:0000256" key="2">
    <source>
        <dbReference type="ARBA" id="ARBA00023125"/>
    </source>
</evidence>
<dbReference type="AlphaFoldDB" id="A0A5V1AMZ8"/>
<feature type="active site" description="O-(5'-phospho-DNA)-serine intermediate" evidence="4 5">
    <location>
        <position position="10"/>
    </location>
</feature>